<gene>
    <name evidence="3" type="ORF">G3I18_25615</name>
</gene>
<dbReference type="PANTHER" id="PTHR46553">
    <property type="entry name" value="ADENINE NUCLEOTIDE ALPHA HYDROLASES-LIKE SUPERFAMILY PROTEIN"/>
    <property type="match status" value="1"/>
</dbReference>
<evidence type="ECO:0000259" key="2">
    <source>
        <dbReference type="Pfam" id="PF00582"/>
    </source>
</evidence>
<dbReference type="RefSeq" id="WP_163090576.1">
    <property type="nucleotide sequence ID" value="NZ_JAAGNA010000884.1"/>
</dbReference>
<accession>A0A9X5CNQ2</accession>
<evidence type="ECO:0000313" key="4">
    <source>
        <dbReference type="Proteomes" id="UP000471745"/>
    </source>
</evidence>
<feature type="domain" description="UspA" evidence="2">
    <location>
        <begin position="150"/>
        <end position="288"/>
    </location>
</feature>
<dbReference type="InterPro" id="IPR014729">
    <property type="entry name" value="Rossmann-like_a/b/a_fold"/>
</dbReference>
<proteinExistence type="inferred from homology"/>
<dbReference type="PANTHER" id="PTHR46553:SF3">
    <property type="entry name" value="ADENINE NUCLEOTIDE ALPHA HYDROLASES-LIKE SUPERFAMILY PROTEIN"/>
    <property type="match status" value="1"/>
</dbReference>
<dbReference type="Proteomes" id="UP000471745">
    <property type="component" value="Unassembled WGS sequence"/>
</dbReference>
<keyword evidence="4" id="KW-1185">Reference proteome</keyword>
<dbReference type="SUPFAM" id="SSF52402">
    <property type="entry name" value="Adenine nucleotide alpha hydrolases-like"/>
    <property type="match status" value="2"/>
</dbReference>
<organism evidence="3 4">
    <name type="scientific">Actinospica acidiphila</name>
    <dbReference type="NCBI Taxonomy" id="304899"/>
    <lineage>
        <taxon>Bacteria</taxon>
        <taxon>Bacillati</taxon>
        <taxon>Actinomycetota</taxon>
        <taxon>Actinomycetes</taxon>
        <taxon>Catenulisporales</taxon>
        <taxon>Actinospicaceae</taxon>
        <taxon>Actinospica</taxon>
    </lineage>
</organism>
<protein>
    <submittedName>
        <fullName evidence="3">Universal stress protein</fullName>
    </submittedName>
</protein>
<dbReference type="InterPro" id="IPR006016">
    <property type="entry name" value="UspA"/>
</dbReference>
<dbReference type="EMBL" id="JAAGNA010000884">
    <property type="protein sequence ID" value="NEC51914.1"/>
    <property type="molecule type" value="Genomic_DNA"/>
</dbReference>
<evidence type="ECO:0000313" key="3">
    <source>
        <dbReference type="EMBL" id="NEC51914.1"/>
    </source>
</evidence>
<comment type="similarity">
    <text evidence="1">Belongs to the universal stress protein A family.</text>
</comment>
<name>A0A9X5CNQ2_9ACTN</name>
<comment type="caution">
    <text evidence="3">The sequence shown here is derived from an EMBL/GenBank/DDBJ whole genome shotgun (WGS) entry which is preliminary data.</text>
</comment>
<dbReference type="Pfam" id="PF00582">
    <property type="entry name" value="Usp"/>
    <property type="match status" value="2"/>
</dbReference>
<feature type="domain" description="UspA" evidence="2">
    <location>
        <begin position="1"/>
        <end position="136"/>
    </location>
</feature>
<evidence type="ECO:0000256" key="1">
    <source>
        <dbReference type="ARBA" id="ARBA00008791"/>
    </source>
</evidence>
<sequence>MTRPITAGIDGTEESLAALAWAAREAVRRDLPLRVVHAWRFEAHDALETGDRAAQEQWVREAAEESVRTVRAHHGGLDVTTDVLEGDAVETLTAAAADAEMLVLGSRGHGRIVGFLVGSVGQQVIVDAACPVVFVRAGDKASDEVAGHEIVVGQEGDPEDGAAALGFAFETAARRGATVRAVRAWTLPPVFAYSPASLQLLDEAGGIEPFERKKLAAALAPWRERYPDVHVVEHVEMGSAGQVLLSVSGTAQLMVVGRRARRSAVGARVGSVAGGVLHHADCPVAVVPPA</sequence>
<dbReference type="AlphaFoldDB" id="A0A9X5CNQ2"/>
<dbReference type="PRINTS" id="PR01438">
    <property type="entry name" value="UNVRSLSTRESS"/>
</dbReference>
<dbReference type="InterPro" id="IPR006015">
    <property type="entry name" value="Universal_stress_UspA"/>
</dbReference>
<dbReference type="Gene3D" id="3.40.50.620">
    <property type="entry name" value="HUPs"/>
    <property type="match status" value="2"/>
</dbReference>
<reference evidence="3 4" key="1">
    <citation type="submission" date="2020-01" db="EMBL/GenBank/DDBJ databases">
        <title>Insect and environment-associated Actinomycetes.</title>
        <authorList>
            <person name="Currrie C."/>
            <person name="Chevrette M."/>
            <person name="Carlson C."/>
            <person name="Stubbendieck R."/>
            <person name="Wendt-Pienkowski E."/>
        </authorList>
    </citation>
    <scope>NUCLEOTIDE SEQUENCE [LARGE SCALE GENOMIC DNA]</scope>
    <source>
        <strain evidence="3 4">SID8189</strain>
    </source>
</reference>